<keyword evidence="7" id="KW-0548">Nucleotidyltransferase</keyword>
<dbReference type="InterPro" id="IPR035965">
    <property type="entry name" value="PAS-like_dom_sf"/>
</dbReference>
<dbReference type="SMART" id="SM00086">
    <property type="entry name" value="PAC"/>
    <property type="match status" value="1"/>
</dbReference>
<dbReference type="EMBL" id="JAKUML010000006">
    <property type="protein sequence ID" value="MCJ8146293.1"/>
    <property type="molecule type" value="Genomic_DNA"/>
</dbReference>
<dbReference type="AlphaFoldDB" id="A0A9X1WXF3"/>
<dbReference type="InterPro" id="IPR013655">
    <property type="entry name" value="PAS_fold_3"/>
</dbReference>
<evidence type="ECO:0000256" key="2">
    <source>
        <dbReference type="ARBA" id="ARBA00012528"/>
    </source>
</evidence>
<dbReference type="Pfam" id="PF08447">
    <property type="entry name" value="PAS_3"/>
    <property type="match status" value="1"/>
</dbReference>
<evidence type="ECO:0000259" key="5">
    <source>
        <dbReference type="PROSITE" id="PS50113"/>
    </source>
</evidence>
<keyword evidence="7" id="KW-0808">Transferase</keyword>
<comment type="cofactor">
    <cofactor evidence="1">
        <name>Mg(2+)</name>
        <dbReference type="ChEBI" id="CHEBI:18420"/>
    </cofactor>
</comment>
<gene>
    <name evidence="7" type="ORF">MKI79_05170</name>
</gene>
<dbReference type="PANTHER" id="PTHR45138">
    <property type="entry name" value="REGULATORY COMPONENTS OF SENSORY TRANSDUCTION SYSTEM"/>
    <property type="match status" value="1"/>
</dbReference>
<comment type="caution">
    <text evidence="7">The sequence shown here is derived from an EMBL/GenBank/DDBJ whole genome shotgun (WGS) entry which is preliminary data.</text>
</comment>
<dbReference type="PROSITE" id="PS50112">
    <property type="entry name" value="PAS"/>
    <property type="match status" value="1"/>
</dbReference>
<dbReference type="InterPro" id="IPR043128">
    <property type="entry name" value="Rev_trsase/Diguanyl_cyclase"/>
</dbReference>
<dbReference type="InterPro" id="IPR000160">
    <property type="entry name" value="GGDEF_dom"/>
</dbReference>
<dbReference type="NCBIfam" id="TIGR00229">
    <property type="entry name" value="sensory_box"/>
    <property type="match status" value="1"/>
</dbReference>
<name>A0A9X1WXF3_9GAMM</name>
<dbReference type="CDD" id="cd00130">
    <property type="entry name" value="PAS"/>
    <property type="match status" value="1"/>
</dbReference>
<evidence type="ECO:0000256" key="1">
    <source>
        <dbReference type="ARBA" id="ARBA00001946"/>
    </source>
</evidence>
<comment type="catalytic activity">
    <reaction evidence="3">
        <text>2 GTP = 3',3'-c-di-GMP + 2 diphosphate</text>
        <dbReference type="Rhea" id="RHEA:24898"/>
        <dbReference type="ChEBI" id="CHEBI:33019"/>
        <dbReference type="ChEBI" id="CHEBI:37565"/>
        <dbReference type="ChEBI" id="CHEBI:58805"/>
        <dbReference type="EC" id="2.7.7.65"/>
    </reaction>
</comment>
<dbReference type="GO" id="GO:0005886">
    <property type="term" value="C:plasma membrane"/>
    <property type="evidence" value="ECO:0007669"/>
    <property type="project" value="TreeGrafter"/>
</dbReference>
<accession>A0A9X1WXF3</accession>
<dbReference type="Pfam" id="PF00990">
    <property type="entry name" value="GGDEF"/>
    <property type="match status" value="1"/>
</dbReference>
<feature type="domain" description="GGDEF" evidence="6">
    <location>
        <begin position="177"/>
        <end position="312"/>
    </location>
</feature>
<dbReference type="SUPFAM" id="SSF55785">
    <property type="entry name" value="PYP-like sensor domain (PAS domain)"/>
    <property type="match status" value="1"/>
</dbReference>
<dbReference type="SMART" id="SM00267">
    <property type="entry name" value="GGDEF"/>
    <property type="match status" value="1"/>
</dbReference>
<dbReference type="EC" id="2.7.7.65" evidence="2"/>
<protein>
    <recommendedName>
        <fullName evidence="2">diguanylate cyclase</fullName>
        <ecNumber evidence="2">2.7.7.65</ecNumber>
    </recommendedName>
</protein>
<dbReference type="GO" id="GO:0043709">
    <property type="term" value="P:cell adhesion involved in single-species biofilm formation"/>
    <property type="evidence" value="ECO:0007669"/>
    <property type="project" value="TreeGrafter"/>
</dbReference>
<dbReference type="Gene3D" id="3.30.70.270">
    <property type="match status" value="1"/>
</dbReference>
<dbReference type="PROSITE" id="PS50887">
    <property type="entry name" value="GGDEF"/>
    <property type="match status" value="1"/>
</dbReference>
<dbReference type="GO" id="GO:1902201">
    <property type="term" value="P:negative regulation of bacterial-type flagellum-dependent cell motility"/>
    <property type="evidence" value="ECO:0007669"/>
    <property type="project" value="TreeGrafter"/>
</dbReference>
<evidence type="ECO:0000259" key="6">
    <source>
        <dbReference type="PROSITE" id="PS50887"/>
    </source>
</evidence>
<dbReference type="RefSeq" id="WP_241570982.1">
    <property type="nucleotide sequence ID" value="NZ_JAKUML010000006.1"/>
</dbReference>
<feature type="domain" description="PAC" evidence="5">
    <location>
        <begin position="86"/>
        <end position="138"/>
    </location>
</feature>
<dbReference type="FunFam" id="3.30.70.270:FF:000001">
    <property type="entry name" value="Diguanylate cyclase domain protein"/>
    <property type="match status" value="1"/>
</dbReference>
<evidence type="ECO:0000259" key="4">
    <source>
        <dbReference type="PROSITE" id="PS50112"/>
    </source>
</evidence>
<feature type="domain" description="PAS" evidence="4">
    <location>
        <begin position="11"/>
        <end position="84"/>
    </location>
</feature>
<proteinExistence type="predicted"/>
<dbReference type="NCBIfam" id="TIGR00254">
    <property type="entry name" value="GGDEF"/>
    <property type="match status" value="1"/>
</dbReference>
<keyword evidence="8" id="KW-1185">Reference proteome</keyword>
<reference evidence="7" key="1">
    <citation type="submission" date="2022-02" db="EMBL/GenBank/DDBJ databases">
        <title>Acinetobacter A3.8 sp. nov., isolated from Sediment (Zhairuo Island).</title>
        <authorList>
            <person name="Zheng K."/>
        </authorList>
    </citation>
    <scope>NUCLEOTIDE SEQUENCE</scope>
    <source>
        <strain evidence="7">A3.8</strain>
    </source>
</reference>
<dbReference type="InterPro" id="IPR001610">
    <property type="entry name" value="PAC"/>
</dbReference>
<evidence type="ECO:0000313" key="7">
    <source>
        <dbReference type="EMBL" id="MCJ8146293.1"/>
    </source>
</evidence>
<dbReference type="Gene3D" id="3.30.450.20">
    <property type="entry name" value="PAS domain"/>
    <property type="match status" value="1"/>
</dbReference>
<dbReference type="SMART" id="SM00091">
    <property type="entry name" value="PAS"/>
    <property type="match status" value="1"/>
</dbReference>
<dbReference type="PROSITE" id="PS50113">
    <property type="entry name" value="PAC"/>
    <property type="match status" value="1"/>
</dbReference>
<dbReference type="Proteomes" id="UP001139701">
    <property type="component" value="Unassembled WGS sequence"/>
</dbReference>
<sequence length="314" mass="36239">MNIKPTEQDNSETFYKTLVESTKALPWQVDWQTMTFSYVGPQIKEMFGWNVEDWAGISDWAECIHPDERDRVVENCLEQSMKGVAHEADYRILVRGGDYIWIRDVVHVICNEKNEPISLVGLMFDIHAQKSAEEELILLKQELEVLSYQDCLTGVANRRFYDAFLVREWELAKRNCSAISMIMLDIDFFKQYNDCYGHHAGDIALQVIANTLKSWVRDTDLVARIGGEEFVIIILGSTERKTFEVAERIRIQIEKTPIMQNGGKSFLTASFGMGVIFPYISEDSVEVFQQKVDRQLYCAKQDGRNQVKMSMLTM</sequence>
<evidence type="ECO:0000256" key="3">
    <source>
        <dbReference type="ARBA" id="ARBA00034247"/>
    </source>
</evidence>
<dbReference type="InterPro" id="IPR000700">
    <property type="entry name" value="PAS-assoc_C"/>
</dbReference>
<dbReference type="InterPro" id="IPR000014">
    <property type="entry name" value="PAS"/>
</dbReference>
<organism evidence="7 8">
    <name type="scientific">Acinetobacter sedimenti</name>
    <dbReference type="NCBI Taxonomy" id="2919922"/>
    <lineage>
        <taxon>Bacteria</taxon>
        <taxon>Pseudomonadati</taxon>
        <taxon>Pseudomonadota</taxon>
        <taxon>Gammaproteobacteria</taxon>
        <taxon>Moraxellales</taxon>
        <taxon>Moraxellaceae</taxon>
        <taxon>Acinetobacter</taxon>
    </lineage>
</organism>
<dbReference type="SUPFAM" id="SSF55073">
    <property type="entry name" value="Nucleotide cyclase"/>
    <property type="match status" value="1"/>
</dbReference>
<dbReference type="InterPro" id="IPR050469">
    <property type="entry name" value="Diguanylate_Cyclase"/>
</dbReference>
<dbReference type="CDD" id="cd01949">
    <property type="entry name" value="GGDEF"/>
    <property type="match status" value="1"/>
</dbReference>
<dbReference type="PANTHER" id="PTHR45138:SF9">
    <property type="entry name" value="DIGUANYLATE CYCLASE DGCM-RELATED"/>
    <property type="match status" value="1"/>
</dbReference>
<dbReference type="InterPro" id="IPR029787">
    <property type="entry name" value="Nucleotide_cyclase"/>
</dbReference>
<dbReference type="GO" id="GO:0052621">
    <property type="term" value="F:diguanylate cyclase activity"/>
    <property type="evidence" value="ECO:0007669"/>
    <property type="project" value="UniProtKB-EC"/>
</dbReference>
<evidence type="ECO:0000313" key="8">
    <source>
        <dbReference type="Proteomes" id="UP001139701"/>
    </source>
</evidence>